<dbReference type="AlphaFoldDB" id="A0A964RNX2"/>
<dbReference type="EMBL" id="WSRQ01000025">
    <property type="protein sequence ID" value="MVX65089.1"/>
    <property type="molecule type" value="Genomic_DNA"/>
</dbReference>
<organism evidence="1 2">
    <name type="scientific">Clostridium chromiireducens</name>
    <dbReference type="NCBI Taxonomy" id="225345"/>
    <lineage>
        <taxon>Bacteria</taxon>
        <taxon>Bacillati</taxon>
        <taxon>Bacillota</taxon>
        <taxon>Clostridia</taxon>
        <taxon>Eubacteriales</taxon>
        <taxon>Clostridiaceae</taxon>
        <taxon>Clostridium</taxon>
    </lineage>
</organism>
<dbReference type="RefSeq" id="WP_160359893.1">
    <property type="nucleotide sequence ID" value="NZ_WSRQ01000025.1"/>
</dbReference>
<gene>
    <name evidence="1" type="ORF">GKZ28_15470</name>
</gene>
<reference evidence="1" key="1">
    <citation type="submission" date="2019-12" db="EMBL/GenBank/DDBJ databases">
        <title>Microbes associate with the intestines of laboratory mice.</title>
        <authorList>
            <person name="Navarre W."/>
            <person name="Wong E."/>
        </authorList>
    </citation>
    <scope>NUCLEOTIDE SEQUENCE</scope>
    <source>
        <strain evidence="1">NM79_F5</strain>
    </source>
</reference>
<proteinExistence type="predicted"/>
<evidence type="ECO:0000313" key="1">
    <source>
        <dbReference type="EMBL" id="MVX65089.1"/>
    </source>
</evidence>
<accession>A0A964RNX2</accession>
<sequence length="153" mass="17664">MDYEELESEELETNKTCDNRSHVPTMKISSDLEVNIGNKNKTIYVVPEKLQYFTASALCSSDNGKIEIEYCGCNIKWICDEAFICGRLGFYKIVKSGIIFIPKRKLSKFIDCCYPSDILHFKAKDRCGEEIEFIVVFTLSKRCEDRKNHCCCK</sequence>
<comment type="caution">
    <text evidence="1">The sequence shown here is derived from an EMBL/GenBank/DDBJ whole genome shotgun (WGS) entry which is preliminary data.</text>
</comment>
<dbReference type="Proteomes" id="UP000656077">
    <property type="component" value="Unassembled WGS sequence"/>
</dbReference>
<name>A0A964RNX2_9CLOT</name>
<evidence type="ECO:0000313" key="2">
    <source>
        <dbReference type="Proteomes" id="UP000656077"/>
    </source>
</evidence>
<protein>
    <submittedName>
        <fullName evidence="1">Uncharacterized protein</fullName>
    </submittedName>
</protein>